<reference evidence="11" key="1">
    <citation type="journal article" date="2015" name="PeerJ">
        <title>First genomic representation of candidate bacterial phylum KSB3 points to enhanced environmental sensing as a trigger of wastewater bulking.</title>
        <authorList>
            <person name="Sekiguchi Y."/>
            <person name="Ohashi A."/>
            <person name="Parks D.H."/>
            <person name="Yamauchi T."/>
            <person name="Tyson G.W."/>
            <person name="Hugenholtz P."/>
        </authorList>
    </citation>
    <scope>NUCLEOTIDE SEQUENCE [LARGE SCALE GENOMIC DNA]</scope>
</reference>
<evidence type="ECO:0000256" key="3">
    <source>
        <dbReference type="ARBA" id="ARBA00022448"/>
    </source>
</evidence>
<sequence>MQTLHNMMQQQEYWDIIIRPKRHLFDIDLKELWEHRDLLMMFVKRDIVTVYKQTILGPIWFFIQPIMTTIIYVVVFGNIAKISTDGIPQQLFYLAGILMWNYFAECFSQTADTFVQNANLFGKVYFPRLIVPLSKVVSGLIKFGIQLLLFFSVYAYILVNNPHVRPTRWLLLFPYFVLLMAGMGLAFGIIFTSLTTKYRDLKFLLSFGVQLLMYASPVIYPVSTLSERARRIMLLNPIAYVLEGFKYAFLGAGVHTGKGLAYVTIFTVVMLALGIVIFNKTEQNFMDTV</sequence>
<keyword evidence="4 9" id="KW-1003">Cell membrane</keyword>
<feature type="transmembrane region" description="Helical" evidence="9">
    <location>
        <begin position="59"/>
        <end position="79"/>
    </location>
</feature>
<dbReference type="GO" id="GO:0015920">
    <property type="term" value="P:lipopolysaccharide transport"/>
    <property type="evidence" value="ECO:0007669"/>
    <property type="project" value="TreeGrafter"/>
</dbReference>
<feature type="transmembrane region" description="Helical" evidence="9">
    <location>
        <begin position="169"/>
        <end position="191"/>
    </location>
</feature>
<evidence type="ECO:0000313" key="12">
    <source>
        <dbReference type="Proteomes" id="UP000030661"/>
    </source>
</evidence>
<keyword evidence="6 9" id="KW-0812">Transmembrane</keyword>
<dbReference type="PROSITE" id="PS51012">
    <property type="entry name" value="ABC_TM2"/>
    <property type="match status" value="1"/>
</dbReference>
<evidence type="ECO:0000256" key="9">
    <source>
        <dbReference type="RuleBase" id="RU361157"/>
    </source>
</evidence>
<keyword evidence="7 9" id="KW-1133">Transmembrane helix</keyword>
<feature type="transmembrane region" description="Helical" evidence="9">
    <location>
        <begin position="203"/>
        <end position="222"/>
    </location>
</feature>
<dbReference type="Pfam" id="PF01061">
    <property type="entry name" value="ABC2_membrane"/>
    <property type="match status" value="1"/>
</dbReference>
<dbReference type="AlphaFoldDB" id="A0A081BZZ9"/>
<evidence type="ECO:0000256" key="5">
    <source>
        <dbReference type="ARBA" id="ARBA00022519"/>
    </source>
</evidence>
<evidence type="ECO:0000256" key="4">
    <source>
        <dbReference type="ARBA" id="ARBA00022475"/>
    </source>
</evidence>
<dbReference type="HOGENOM" id="CLU_060703_3_0_0"/>
<comment type="similarity">
    <text evidence="2 9">Belongs to the ABC-2 integral membrane protein family.</text>
</comment>
<dbReference type="InterPro" id="IPR047817">
    <property type="entry name" value="ABC2_TM_bact-type"/>
</dbReference>
<dbReference type="eggNOG" id="COG1682">
    <property type="taxonomic scope" value="Bacteria"/>
</dbReference>
<dbReference type="PANTHER" id="PTHR30413">
    <property type="entry name" value="INNER MEMBRANE TRANSPORT PERMEASE"/>
    <property type="match status" value="1"/>
</dbReference>
<dbReference type="PANTHER" id="PTHR30413:SF8">
    <property type="entry name" value="TRANSPORT PERMEASE PROTEIN"/>
    <property type="match status" value="1"/>
</dbReference>
<accession>A0A081BZZ9</accession>
<feature type="transmembrane region" description="Helical" evidence="9">
    <location>
        <begin position="136"/>
        <end position="157"/>
    </location>
</feature>
<keyword evidence="12" id="KW-1185">Reference proteome</keyword>
<dbReference type="EMBL" id="DF820466">
    <property type="protein sequence ID" value="GAK57904.1"/>
    <property type="molecule type" value="Genomic_DNA"/>
</dbReference>
<feature type="domain" description="ABC transmembrane type-2" evidence="10">
    <location>
        <begin position="56"/>
        <end position="281"/>
    </location>
</feature>
<feature type="transmembrane region" description="Helical" evidence="9">
    <location>
        <begin position="260"/>
        <end position="278"/>
    </location>
</feature>
<evidence type="ECO:0000256" key="1">
    <source>
        <dbReference type="ARBA" id="ARBA00004429"/>
    </source>
</evidence>
<dbReference type="InterPro" id="IPR013525">
    <property type="entry name" value="ABC2_TM"/>
</dbReference>
<dbReference type="GO" id="GO:0043190">
    <property type="term" value="C:ATP-binding cassette (ABC) transporter complex"/>
    <property type="evidence" value="ECO:0007669"/>
    <property type="project" value="InterPro"/>
</dbReference>
<gene>
    <name evidence="11" type="ORF">U27_04876</name>
</gene>
<dbReference type="GO" id="GO:0140359">
    <property type="term" value="F:ABC-type transporter activity"/>
    <property type="evidence" value="ECO:0007669"/>
    <property type="project" value="InterPro"/>
</dbReference>
<proteinExistence type="inferred from homology"/>
<evidence type="ECO:0000256" key="8">
    <source>
        <dbReference type="ARBA" id="ARBA00023136"/>
    </source>
</evidence>
<dbReference type="PIRSF" id="PIRSF006648">
    <property type="entry name" value="DrrB"/>
    <property type="match status" value="1"/>
</dbReference>
<comment type="subcellular location">
    <subcellularLocation>
        <location evidence="1">Cell inner membrane</location>
        <topology evidence="1">Multi-pass membrane protein</topology>
    </subcellularLocation>
    <subcellularLocation>
        <location evidence="9">Cell membrane</location>
        <topology evidence="9">Multi-pass membrane protein</topology>
    </subcellularLocation>
</comment>
<keyword evidence="3 9" id="KW-0813">Transport</keyword>
<dbReference type="Proteomes" id="UP000030661">
    <property type="component" value="Unassembled WGS sequence"/>
</dbReference>
<evidence type="ECO:0000259" key="10">
    <source>
        <dbReference type="PROSITE" id="PS51012"/>
    </source>
</evidence>
<dbReference type="InterPro" id="IPR000412">
    <property type="entry name" value="ABC_2_transport"/>
</dbReference>
<evidence type="ECO:0000256" key="2">
    <source>
        <dbReference type="ARBA" id="ARBA00007783"/>
    </source>
</evidence>
<protein>
    <recommendedName>
        <fullName evidence="9">Transport permease protein</fullName>
    </recommendedName>
</protein>
<keyword evidence="8 9" id="KW-0472">Membrane</keyword>
<keyword evidence="5" id="KW-0997">Cell inner membrane</keyword>
<dbReference type="STRING" id="1499967.U27_04876"/>
<name>A0A081BZZ9_VECG1</name>
<feature type="transmembrane region" description="Helical" evidence="9">
    <location>
        <begin position="234"/>
        <end position="254"/>
    </location>
</feature>
<evidence type="ECO:0000313" key="11">
    <source>
        <dbReference type="EMBL" id="GAK57904.1"/>
    </source>
</evidence>
<evidence type="ECO:0000256" key="6">
    <source>
        <dbReference type="ARBA" id="ARBA00022692"/>
    </source>
</evidence>
<evidence type="ECO:0000256" key="7">
    <source>
        <dbReference type="ARBA" id="ARBA00022989"/>
    </source>
</evidence>
<organism evidence="11">
    <name type="scientific">Vecturithrix granuli</name>
    <dbReference type="NCBI Taxonomy" id="1499967"/>
    <lineage>
        <taxon>Bacteria</taxon>
        <taxon>Candidatus Moduliflexota</taxon>
        <taxon>Candidatus Vecturitrichia</taxon>
        <taxon>Candidatus Vecturitrichales</taxon>
        <taxon>Candidatus Vecturitrichaceae</taxon>
        <taxon>Candidatus Vecturithrix</taxon>
    </lineage>
</organism>